<gene>
    <name evidence="1" type="ORF">CLV46_1606</name>
</gene>
<dbReference type="EMBL" id="PGFF01000001">
    <property type="protein sequence ID" value="PJJ72046.1"/>
    <property type="molecule type" value="Genomic_DNA"/>
</dbReference>
<name>A0A2M9CJH2_9MICO</name>
<proteinExistence type="predicted"/>
<organism evidence="1 2">
    <name type="scientific">Diaminobutyricimonas aerilata</name>
    <dbReference type="NCBI Taxonomy" id="1162967"/>
    <lineage>
        <taxon>Bacteria</taxon>
        <taxon>Bacillati</taxon>
        <taxon>Actinomycetota</taxon>
        <taxon>Actinomycetes</taxon>
        <taxon>Micrococcales</taxon>
        <taxon>Microbacteriaceae</taxon>
        <taxon>Diaminobutyricimonas</taxon>
    </lineage>
</organism>
<sequence>MSDIKLIPLGAPDAAVCEGDFCVIPAVSDVISRLDADEA</sequence>
<reference evidence="1 2" key="1">
    <citation type="submission" date="2017-11" db="EMBL/GenBank/DDBJ databases">
        <title>Genomic Encyclopedia of Archaeal and Bacterial Type Strains, Phase II (KMG-II): From Individual Species to Whole Genera.</title>
        <authorList>
            <person name="Goeker M."/>
        </authorList>
    </citation>
    <scope>NUCLEOTIDE SEQUENCE [LARGE SCALE GENOMIC DNA]</scope>
    <source>
        <strain evidence="1 2">DSM 27393</strain>
    </source>
</reference>
<accession>A0A2M9CJH2</accession>
<comment type="caution">
    <text evidence="1">The sequence shown here is derived from an EMBL/GenBank/DDBJ whole genome shotgun (WGS) entry which is preliminary data.</text>
</comment>
<keyword evidence="2" id="KW-1185">Reference proteome</keyword>
<dbReference type="Proteomes" id="UP000228758">
    <property type="component" value="Unassembled WGS sequence"/>
</dbReference>
<evidence type="ECO:0000313" key="2">
    <source>
        <dbReference type="Proteomes" id="UP000228758"/>
    </source>
</evidence>
<evidence type="ECO:0000313" key="1">
    <source>
        <dbReference type="EMBL" id="PJJ72046.1"/>
    </source>
</evidence>
<dbReference type="AlphaFoldDB" id="A0A2M9CJH2"/>
<protein>
    <submittedName>
        <fullName evidence="1">Uncharacterized protein</fullName>
    </submittedName>
</protein>